<keyword evidence="2" id="KW-1185">Reference proteome</keyword>
<dbReference type="Proteomes" id="UP000308600">
    <property type="component" value="Unassembled WGS sequence"/>
</dbReference>
<accession>A0ACD3A0D5</accession>
<proteinExistence type="predicted"/>
<gene>
    <name evidence="1" type="ORF">BDN72DRAFT_640665</name>
</gene>
<sequence>MTTLTLRCYIWGEPSNRVFDLEIKNEVYIAHLRETIRKKKELPVNRSLVLFKVAISHMNVRLGFRVRGTPNDLDGAILLLPEQELADIFKLGDSLNPQEIHIIVMEWCRGMVPLTLTKFYPRAELVKALYNKLSTERFVQVLSNSLTATLPNSLGSRSTC</sequence>
<organism evidence="1 2">
    <name type="scientific">Pluteus cervinus</name>
    <dbReference type="NCBI Taxonomy" id="181527"/>
    <lineage>
        <taxon>Eukaryota</taxon>
        <taxon>Fungi</taxon>
        <taxon>Dikarya</taxon>
        <taxon>Basidiomycota</taxon>
        <taxon>Agaricomycotina</taxon>
        <taxon>Agaricomycetes</taxon>
        <taxon>Agaricomycetidae</taxon>
        <taxon>Agaricales</taxon>
        <taxon>Pluteineae</taxon>
        <taxon>Pluteaceae</taxon>
        <taxon>Pluteus</taxon>
    </lineage>
</organism>
<reference evidence="1 2" key="1">
    <citation type="journal article" date="2019" name="Nat. Ecol. Evol.">
        <title>Megaphylogeny resolves global patterns of mushroom evolution.</title>
        <authorList>
            <person name="Varga T."/>
            <person name="Krizsan K."/>
            <person name="Foldi C."/>
            <person name="Dima B."/>
            <person name="Sanchez-Garcia M."/>
            <person name="Sanchez-Ramirez S."/>
            <person name="Szollosi G.J."/>
            <person name="Szarkandi J.G."/>
            <person name="Papp V."/>
            <person name="Albert L."/>
            <person name="Andreopoulos W."/>
            <person name="Angelini C."/>
            <person name="Antonin V."/>
            <person name="Barry K.W."/>
            <person name="Bougher N.L."/>
            <person name="Buchanan P."/>
            <person name="Buyck B."/>
            <person name="Bense V."/>
            <person name="Catcheside P."/>
            <person name="Chovatia M."/>
            <person name="Cooper J."/>
            <person name="Damon W."/>
            <person name="Desjardin D."/>
            <person name="Finy P."/>
            <person name="Geml J."/>
            <person name="Haridas S."/>
            <person name="Hughes K."/>
            <person name="Justo A."/>
            <person name="Karasinski D."/>
            <person name="Kautmanova I."/>
            <person name="Kiss B."/>
            <person name="Kocsube S."/>
            <person name="Kotiranta H."/>
            <person name="LaButti K.M."/>
            <person name="Lechner B.E."/>
            <person name="Liimatainen K."/>
            <person name="Lipzen A."/>
            <person name="Lukacs Z."/>
            <person name="Mihaltcheva S."/>
            <person name="Morgado L.N."/>
            <person name="Niskanen T."/>
            <person name="Noordeloos M.E."/>
            <person name="Ohm R.A."/>
            <person name="Ortiz-Santana B."/>
            <person name="Ovrebo C."/>
            <person name="Racz N."/>
            <person name="Riley R."/>
            <person name="Savchenko A."/>
            <person name="Shiryaev A."/>
            <person name="Soop K."/>
            <person name="Spirin V."/>
            <person name="Szebenyi C."/>
            <person name="Tomsovsky M."/>
            <person name="Tulloss R.E."/>
            <person name="Uehling J."/>
            <person name="Grigoriev I.V."/>
            <person name="Vagvolgyi C."/>
            <person name="Papp T."/>
            <person name="Martin F.M."/>
            <person name="Miettinen O."/>
            <person name="Hibbett D.S."/>
            <person name="Nagy L.G."/>
        </authorList>
    </citation>
    <scope>NUCLEOTIDE SEQUENCE [LARGE SCALE GENOMIC DNA]</scope>
    <source>
        <strain evidence="1 2">NL-1719</strain>
    </source>
</reference>
<dbReference type="EMBL" id="ML209062">
    <property type="protein sequence ID" value="TFK59162.1"/>
    <property type="molecule type" value="Genomic_DNA"/>
</dbReference>
<name>A0ACD3A0D5_9AGAR</name>
<protein>
    <submittedName>
        <fullName evidence="1">Uncharacterized protein</fullName>
    </submittedName>
</protein>
<evidence type="ECO:0000313" key="2">
    <source>
        <dbReference type="Proteomes" id="UP000308600"/>
    </source>
</evidence>
<evidence type="ECO:0000313" key="1">
    <source>
        <dbReference type="EMBL" id="TFK59162.1"/>
    </source>
</evidence>